<reference evidence="2 3" key="1">
    <citation type="submission" date="2018-10" db="EMBL/GenBank/DDBJ databases">
        <title>Genome sequence of Verticillium nonalfalfae VnAa140.</title>
        <authorList>
            <person name="Stajich J.E."/>
            <person name="Kasson M.T."/>
        </authorList>
    </citation>
    <scope>NUCLEOTIDE SEQUENCE [LARGE SCALE GENOMIC DNA]</scope>
    <source>
        <strain evidence="2 3">VnAa140</strain>
    </source>
</reference>
<evidence type="ECO:0000256" key="1">
    <source>
        <dbReference type="SAM" id="SignalP"/>
    </source>
</evidence>
<gene>
    <name evidence="2" type="ORF">D7B24_009179</name>
</gene>
<dbReference type="EMBL" id="RBVV01000009">
    <property type="protein sequence ID" value="RNJ60150.1"/>
    <property type="molecule type" value="Genomic_DNA"/>
</dbReference>
<name>A0A3M9YM65_9PEZI</name>
<evidence type="ECO:0000313" key="3">
    <source>
        <dbReference type="Proteomes" id="UP000267145"/>
    </source>
</evidence>
<feature type="chain" id="PRO_5018136555" evidence="1">
    <location>
        <begin position="29"/>
        <end position="313"/>
    </location>
</feature>
<protein>
    <submittedName>
        <fullName evidence="2">Uncharacterized protein</fullName>
    </submittedName>
</protein>
<proteinExistence type="predicted"/>
<dbReference type="PANTHER" id="PTHR33657">
    <property type="entry name" value="DOMAIN PROTEIN, PUTATIVE (AFU_ORTHOLOGUE AFUA_5G00600)-RELATED"/>
    <property type="match status" value="1"/>
</dbReference>
<accession>A0A3M9YM65</accession>
<dbReference type="Proteomes" id="UP000267145">
    <property type="component" value="Unassembled WGS sequence"/>
</dbReference>
<dbReference type="GeneID" id="39612868"/>
<evidence type="ECO:0000313" key="2">
    <source>
        <dbReference type="EMBL" id="RNJ60150.1"/>
    </source>
</evidence>
<dbReference type="Pfam" id="PF05630">
    <property type="entry name" value="NPP1"/>
    <property type="match status" value="1"/>
</dbReference>
<organism evidence="2 3">
    <name type="scientific">Verticillium nonalfalfae</name>
    <dbReference type="NCBI Taxonomy" id="1051616"/>
    <lineage>
        <taxon>Eukaryota</taxon>
        <taxon>Fungi</taxon>
        <taxon>Dikarya</taxon>
        <taxon>Ascomycota</taxon>
        <taxon>Pezizomycotina</taxon>
        <taxon>Sordariomycetes</taxon>
        <taxon>Hypocreomycetidae</taxon>
        <taxon>Glomerellales</taxon>
        <taxon>Plectosphaerellaceae</taxon>
        <taxon>Verticillium</taxon>
    </lineage>
</organism>
<dbReference type="STRING" id="1051616.A0A3M9YM65"/>
<keyword evidence="1" id="KW-0732">Signal</keyword>
<sequence length="313" mass="36061">MLYSKMLTLRNIAVVTAMVLSVPSTASAMRRQNNSSRILSESQALEPIVDGHDFAYYFQVKFQPLVDFDTDSCYSVPAMTIDGTPSEGLSPSDDVGPCRPRSALDRTNVYVRGRCNRGWCAFVYAYYFQMDWAWSWPVSGYNHRHDWEHVVVWAKEGKVRGVSVSQHGGYENRVAEDQRLRFDYTPKEFPYPAWDPMPTSVAMHPKVVFHKDGARTHCFRFAKDSDDYEGQENERGVWIRGGLISMLLMPSDWQEKFRSQDWGSAHMAWANEDDFTGHLVKSMPQEARDEGFDCAYDENPALKGFPMDWKKWD</sequence>
<dbReference type="AlphaFoldDB" id="A0A3M9YM65"/>
<dbReference type="InterPro" id="IPR008701">
    <property type="entry name" value="NPP1"/>
</dbReference>
<dbReference type="PANTHER" id="PTHR33657:SF6">
    <property type="entry name" value="SECRETED PROTEIN"/>
    <property type="match status" value="1"/>
</dbReference>
<comment type="caution">
    <text evidence="2">The sequence shown here is derived from an EMBL/GenBank/DDBJ whole genome shotgun (WGS) entry which is preliminary data.</text>
</comment>
<feature type="signal peptide" evidence="1">
    <location>
        <begin position="1"/>
        <end position="28"/>
    </location>
</feature>
<keyword evidence="3" id="KW-1185">Reference proteome</keyword>
<dbReference type="RefSeq" id="XP_028498308.1">
    <property type="nucleotide sequence ID" value="XM_028643257.1"/>
</dbReference>